<protein>
    <submittedName>
        <fullName evidence="2">Uncharacterized protein</fullName>
    </submittedName>
</protein>
<evidence type="ECO:0000313" key="3">
    <source>
        <dbReference type="Proteomes" id="UP001141806"/>
    </source>
</evidence>
<feature type="compositionally biased region" description="Low complexity" evidence="1">
    <location>
        <begin position="192"/>
        <end position="201"/>
    </location>
</feature>
<feature type="compositionally biased region" description="Polar residues" evidence="1">
    <location>
        <begin position="98"/>
        <end position="118"/>
    </location>
</feature>
<evidence type="ECO:0000313" key="2">
    <source>
        <dbReference type="EMBL" id="KAJ4966684.1"/>
    </source>
</evidence>
<reference evidence="2" key="1">
    <citation type="journal article" date="2023" name="Plant J.">
        <title>The genome of the king protea, Protea cynaroides.</title>
        <authorList>
            <person name="Chang J."/>
            <person name="Duong T.A."/>
            <person name="Schoeman C."/>
            <person name="Ma X."/>
            <person name="Roodt D."/>
            <person name="Barker N."/>
            <person name="Li Z."/>
            <person name="Van de Peer Y."/>
            <person name="Mizrachi E."/>
        </authorList>
    </citation>
    <scope>NUCLEOTIDE SEQUENCE</scope>
    <source>
        <tissue evidence="2">Young leaves</tissue>
    </source>
</reference>
<accession>A0A9Q0KA63</accession>
<proteinExistence type="predicted"/>
<name>A0A9Q0KA63_9MAGN</name>
<dbReference type="EMBL" id="JAMYWD010000007">
    <property type="protein sequence ID" value="KAJ4966684.1"/>
    <property type="molecule type" value="Genomic_DNA"/>
</dbReference>
<gene>
    <name evidence="2" type="ORF">NE237_018533</name>
</gene>
<comment type="caution">
    <text evidence="2">The sequence shown here is derived from an EMBL/GenBank/DDBJ whole genome shotgun (WGS) entry which is preliminary data.</text>
</comment>
<keyword evidence="3" id="KW-1185">Reference proteome</keyword>
<dbReference type="PANTHER" id="PTHR47481">
    <property type="match status" value="1"/>
</dbReference>
<feature type="compositionally biased region" description="Polar residues" evidence="1">
    <location>
        <begin position="70"/>
        <end position="79"/>
    </location>
</feature>
<feature type="region of interest" description="Disordered" evidence="1">
    <location>
        <begin position="62"/>
        <end position="124"/>
    </location>
</feature>
<feature type="region of interest" description="Disordered" evidence="1">
    <location>
        <begin position="192"/>
        <end position="213"/>
    </location>
</feature>
<organism evidence="2 3">
    <name type="scientific">Protea cynaroides</name>
    <dbReference type="NCBI Taxonomy" id="273540"/>
    <lineage>
        <taxon>Eukaryota</taxon>
        <taxon>Viridiplantae</taxon>
        <taxon>Streptophyta</taxon>
        <taxon>Embryophyta</taxon>
        <taxon>Tracheophyta</taxon>
        <taxon>Spermatophyta</taxon>
        <taxon>Magnoliopsida</taxon>
        <taxon>Proteales</taxon>
        <taxon>Proteaceae</taxon>
        <taxon>Protea</taxon>
    </lineage>
</organism>
<dbReference type="AlphaFoldDB" id="A0A9Q0KA63"/>
<sequence length="268" mass="29430">MEFKGICDQLSAIGKPLADQSKVLSLLTNLGSAHESFATTMLKPPVPSYSDLLPLLMSHDLRTQSHHSRTTSQKAFSSERTQKPRTGHGFTSRGYGFSQKNQRSNTQGSFKTSGQKISSTEKENVIPNGAPVERWISTNDVSTQPISSVNTNSTSIDMTTTSSDITPMVHIPTETLPVEDMVEPNVVTTSTVSDTFSSSTTEQHTPESATTHMKSNILPNPILLIVVHPQMCLHLYHTLLSPAAKQAFTNRIHGMHFLQLLHPQNLLL</sequence>
<dbReference type="OrthoDB" id="1845088at2759"/>
<dbReference type="Proteomes" id="UP001141806">
    <property type="component" value="Unassembled WGS sequence"/>
</dbReference>
<evidence type="ECO:0000256" key="1">
    <source>
        <dbReference type="SAM" id="MobiDB-lite"/>
    </source>
</evidence>
<feature type="compositionally biased region" description="Polar residues" evidence="1">
    <location>
        <begin position="202"/>
        <end position="213"/>
    </location>
</feature>
<dbReference type="PANTHER" id="PTHR47481:SF2">
    <property type="entry name" value="RETROTRANSPOSON GAG DOMAIN-CONTAINING PROTEIN"/>
    <property type="match status" value="1"/>
</dbReference>